<dbReference type="EMBL" id="JAVDPW010000009">
    <property type="protein sequence ID" value="MDR6292624.1"/>
    <property type="molecule type" value="Genomic_DNA"/>
</dbReference>
<dbReference type="Proteomes" id="UP001262410">
    <property type="component" value="Unassembled WGS sequence"/>
</dbReference>
<evidence type="ECO:0000256" key="2">
    <source>
        <dbReference type="ARBA" id="ARBA00022525"/>
    </source>
</evidence>
<accession>A0ABU1JYK8</accession>
<sequence>MTTFTGTSGDDILPPFNSNNSGDDIFQGLAGNDQVDAGGGNDLVYGGDGDDYVQGGGDDDTVYGGAGTDYMDGGGGDDYLDGGTGNDTMVGNFGDDTYIVDSAADVITEYTATDGVDTVYSSVTYTMPHFVDRLILTGSAAINATGTADADTLVGNTGDNILIGLAGTDFLSGGDGNDRLFGGAGPDTLDGGNGLDAAYYSDSTVGVTVSLASGIGLGGSAQHDTLINIENLSGSGYADALTGSNGANVLRGNGGNDVLLGNGGQDIIGGDAGADKFLYAATTDSAVGATADRILDFTSSQGDKIDLHLIDAKTTVAGDQAFTFITGAFTGVAGQLHAIVSGADTLVEGDVNGDGTADFQIKLSGLPTLVAGDFIL</sequence>
<dbReference type="InterPro" id="IPR011049">
    <property type="entry name" value="Serralysin-like_metalloprot_C"/>
</dbReference>
<gene>
    <name evidence="4" type="ORF">E9232_005164</name>
</gene>
<dbReference type="InterPro" id="IPR001343">
    <property type="entry name" value="Hemolysn_Ca-bd"/>
</dbReference>
<dbReference type="SUPFAM" id="SSF51120">
    <property type="entry name" value="beta-Roll"/>
    <property type="match status" value="3"/>
</dbReference>
<dbReference type="PRINTS" id="PR00313">
    <property type="entry name" value="CABNDNGRPT"/>
</dbReference>
<reference evidence="4 5" key="1">
    <citation type="submission" date="2023-07" db="EMBL/GenBank/DDBJ databases">
        <title>Sorghum-associated microbial communities from plants grown in Nebraska, USA.</title>
        <authorList>
            <person name="Schachtman D."/>
        </authorList>
    </citation>
    <scope>NUCLEOTIDE SEQUENCE [LARGE SCALE GENOMIC DNA]</scope>
    <source>
        <strain evidence="4 5">584</strain>
    </source>
</reference>
<protein>
    <submittedName>
        <fullName evidence="4">Ca2+-binding RTX toxin-like protein</fullName>
    </submittedName>
</protein>
<dbReference type="RefSeq" id="WP_309798876.1">
    <property type="nucleotide sequence ID" value="NZ_JAVDPW010000009.1"/>
</dbReference>
<organism evidence="4 5">
    <name type="scientific">Inquilinus ginsengisoli</name>
    <dbReference type="NCBI Taxonomy" id="363840"/>
    <lineage>
        <taxon>Bacteria</taxon>
        <taxon>Pseudomonadati</taxon>
        <taxon>Pseudomonadota</taxon>
        <taxon>Alphaproteobacteria</taxon>
        <taxon>Rhodospirillales</taxon>
        <taxon>Rhodospirillaceae</taxon>
        <taxon>Inquilinus</taxon>
    </lineage>
</organism>
<dbReference type="Pfam" id="PF00353">
    <property type="entry name" value="HemolysinCabind"/>
    <property type="match status" value="3"/>
</dbReference>
<evidence type="ECO:0000313" key="4">
    <source>
        <dbReference type="EMBL" id="MDR6292624.1"/>
    </source>
</evidence>
<dbReference type="PROSITE" id="PS00330">
    <property type="entry name" value="HEMOLYSIN_CALCIUM"/>
    <property type="match status" value="1"/>
</dbReference>
<feature type="region of interest" description="Disordered" evidence="3">
    <location>
        <begin position="1"/>
        <end position="20"/>
    </location>
</feature>
<dbReference type="Gene3D" id="2.150.10.10">
    <property type="entry name" value="Serralysin-like metalloprotease, C-terminal"/>
    <property type="match status" value="4"/>
</dbReference>
<evidence type="ECO:0000256" key="3">
    <source>
        <dbReference type="SAM" id="MobiDB-lite"/>
    </source>
</evidence>
<proteinExistence type="predicted"/>
<comment type="caution">
    <text evidence="4">The sequence shown here is derived from an EMBL/GenBank/DDBJ whole genome shotgun (WGS) entry which is preliminary data.</text>
</comment>
<name>A0ABU1JYK8_9PROT</name>
<dbReference type="PANTHER" id="PTHR38340:SF1">
    <property type="entry name" value="S-LAYER PROTEIN"/>
    <property type="match status" value="1"/>
</dbReference>
<evidence type="ECO:0000313" key="5">
    <source>
        <dbReference type="Proteomes" id="UP001262410"/>
    </source>
</evidence>
<dbReference type="PANTHER" id="PTHR38340">
    <property type="entry name" value="S-LAYER PROTEIN"/>
    <property type="match status" value="1"/>
</dbReference>
<dbReference type="InterPro" id="IPR050557">
    <property type="entry name" value="RTX_toxin/Mannuronan_C5-epim"/>
</dbReference>
<comment type="subcellular location">
    <subcellularLocation>
        <location evidence="1">Secreted</location>
    </subcellularLocation>
</comment>
<keyword evidence="2" id="KW-0964">Secreted</keyword>
<dbReference type="InterPro" id="IPR018511">
    <property type="entry name" value="Hemolysin-typ_Ca-bd_CS"/>
</dbReference>
<evidence type="ECO:0000256" key="1">
    <source>
        <dbReference type="ARBA" id="ARBA00004613"/>
    </source>
</evidence>
<keyword evidence="5" id="KW-1185">Reference proteome</keyword>